<keyword evidence="1" id="KW-1133">Transmembrane helix</keyword>
<dbReference type="EMBL" id="RKLT01000031">
    <property type="protein sequence ID" value="MBX0297884.1"/>
    <property type="molecule type" value="Genomic_DNA"/>
</dbReference>
<dbReference type="AlphaFoldDB" id="A0AAW4PJJ7"/>
<evidence type="ECO:0000256" key="1">
    <source>
        <dbReference type="SAM" id="Phobius"/>
    </source>
</evidence>
<evidence type="ECO:0000313" key="2">
    <source>
        <dbReference type="EMBL" id="MBX0297884.1"/>
    </source>
</evidence>
<protein>
    <submittedName>
        <fullName evidence="2">DUF4330 domain-containing protein</fullName>
    </submittedName>
</protein>
<dbReference type="RefSeq" id="WP_220582466.1">
    <property type="nucleotide sequence ID" value="NZ_RKLT01000031.1"/>
</dbReference>
<dbReference type="InterPro" id="IPR025480">
    <property type="entry name" value="DUF4330"/>
</dbReference>
<feature type="transmembrane region" description="Helical" evidence="1">
    <location>
        <begin position="12"/>
        <end position="37"/>
    </location>
</feature>
<dbReference type="Proteomes" id="UP001430455">
    <property type="component" value="Unassembled WGS sequence"/>
</dbReference>
<sequence length="365" mass="38920">MPFLDDDGNLFGLVNVVDALVVLLVLAVAIAGAALVFQPEPEPDSPDYATTNATLDLGTQPASIVAAINEGDTYNASSTSQLTITDVYLTPQGAETHVVLRVQLRGTPTGDSLTYADAPPRIGRLLDITTNRYQVNGNIRSVGGDNALDTETTTVVLRDMMATADAEAVAPGDEIRITGRTVATIENVTTYATNDPAQRRVFVEADLQTYQQLGDRRFGGTQVRRGQSITLPAEQYVIDGKIEQIGSGIDGTTANRTVTLRMNDVREDMAEAFEPGMTERTGGKTVARVTNVSVEPSLMITTGQNGSVNVVEHPLNREVTLTTELRVRETASGVQFKGQPIRQGSSVVLDLGTITVEAQVVSIGS</sequence>
<comment type="caution">
    <text evidence="2">The sequence shown here is derived from an EMBL/GenBank/DDBJ whole genome shotgun (WGS) entry which is preliminary data.</text>
</comment>
<evidence type="ECO:0000313" key="3">
    <source>
        <dbReference type="Proteomes" id="UP001430455"/>
    </source>
</evidence>
<gene>
    <name evidence="2" type="ORF">EGH23_23750</name>
</gene>
<organism evidence="2 3">
    <name type="scientific">Haloarcula nitratireducens</name>
    <dbReference type="NCBI Taxonomy" id="2487749"/>
    <lineage>
        <taxon>Archaea</taxon>
        <taxon>Methanobacteriati</taxon>
        <taxon>Methanobacteriota</taxon>
        <taxon>Stenosarchaea group</taxon>
        <taxon>Halobacteria</taxon>
        <taxon>Halobacteriales</taxon>
        <taxon>Haloarculaceae</taxon>
        <taxon>Haloarcula</taxon>
    </lineage>
</organism>
<keyword evidence="3" id="KW-1185">Reference proteome</keyword>
<name>A0AAW4PJJ7_9EURY</name>
<accession>A0AAW4PJJ7</accession>
<keyword evidence="1" id="KW-0472">Membrane</keyword>
<dbReference type="Pfam" id="PF14221">
    <property type="entry name" value="DUF4330"/>
    <property type="match status" value="2"/>
</dbReference>
<reference evidence="2 3" key="1">
    <citation type="submission" date="2021-06" db="EMBL/GenBank/DDBJ databases">
        <title>Halomicroarcula sp. a new haloarchaeum isolated from saline soil.</title>
        <authorList>
            <person name="Duran-Viseras A."/>
            <person name="Sanchez-Porro C."/>
            <person name="Ventosa A."/>
        </authorList>
    </citation>
    <scope>NUCLEOTIDE SEQUENCE [LARGE SCALE GENOMIC DNA]</scope>
    <source>
        <strain evidence="2 3">F27</strain>
    </source>
</reference>
<proteinExistence type="predicted"/>
<keyword evidence="1" id="KW-0812">Transmembrane</keyword>